<dbReference type="CDD" id="cd15531">
    <property type="entry name" value="PHD1_CHD_II"/>
    <property type="match status" value="1"/>
</dbReference>
<dbReference type="InterPro" id="IPR012958">
    <property type="entry name" value="CHD_N"/>
</dbReference>
<dbReference type="SMR" id="A0A1I7STY2"/>
<gene>
    <name evidence="16" type="ORF">BXYJ_LOCUS6522</name>
</gene>
<comment type="subcellular location">
    <subcellularLocation>
        <location evidence="1">Nucleus</location>
    </subcellularLocation>
</comment>
<feature type="domain" description="Helicase C-terminal" evidence="15">
    <location>
        <begin position="918"/>
        <end position="1079"/>
    </location>
</feature>
<dbReference type="InterPro" id="IPR009463">
    <property type="entry name" value="DUF1087"/>
</dbReference>
<keyword evidence="4" id="KW-0547">Nucleotide-binding</keyword>
<evidence type="ECO:0000256" key="3">
    <source>
        <dbReference type="ARBA" id="ARBA00022737"/>
    </source>
</evidence>
<dbReference type="SMART" id="SM00487">
    <property type="entry name" value="DEXDc"/>
    <property type="match status" value="1"/>
</dbReference>
<dbReference type="Pfam" id="PF06465">
    <property type="entry name" value="DUF1087"/>
    <property type="match status" value="1"/>
</dbReference>
<dbReference type="Gene3D" id="2.40.50.40">
    <property type="match status" value="1"/>
</dbReference>
<keyword evidence="9" id="KW-0539">Nucleus</keyword>
<keyword evidence="8" id="KW-0067">ATP-binding</keyword>
<dbReference type="OrthoDB" id="5857104at2759"/>
<dbReference type="SUPFAM" id="SSF52540">
    <property type="entry name" value="P-loop containing nucleoside triphosphate hydrolases"/>
    <property type="match status" value="2"/>
</dbReference>
<feature type="compositionally biased region" description="Basic and acidic residues" evidence="11">
    <location>
        <begin position="196"/>
        <end position="207"/>
    </location>
</feature>
<evidence type="ECO:0000313" key="17">
    <source>
        <dbReference type="Proteomes" id="UP000095284"/>
    </source>
</evidence>
<dbReference type="Gene3D" id="3.40.50.10810">
    <property type="entry name" value="Tandem AAA-ATPase domain"/>
    <property type="match status" value="1"/>
</dbReference>
<feature type="compositionally biased region" description="Basic and acidic residues" evidence="11">
    <location>
        <begin position="1421"/>
        <end position="1446"/>
    </location>
</feature>
<reference evidence="16" key="2">
    <citation type="submission" date="2020-09" db="EMBL/GenBank/DDBJ databases">
        <authorList>
            <person name="Kikuchi T."/>
        </authorList>
    </citation>
    <scope>NUCLEOTIDE SEQUENCE</scope>
    <source>
        <strain evidence="16">Ka4C1</strain>
    </source>
</reference>
<dbReference type="SUPFAM" id="SSF54160">
    <property type="entry name" value="Chromo domain-like"/>
    <property type="match status" value="2"/>
</dbReference>
<dbReference type="Proteomes" id="UP000095284">
    <property type="component" value="Unplaced"/>
</dbReference>
<evidence type="ECO:0000256" key="11">
    <source>
        <dbReference type="SAM" id="MobiDB-lite"/>
    </source>
</evidence>
<dbReference type="SMART" id="SM01146">
    <property type="entry name" value="DUF1086"/>
    <property type="match status" value="1"/>
</dbReference>
<feature type="region of interest" description="Disordered" evidence="11">
    <location>
        <begin position="553"/>
        <end position="580"/>
    </location>
</feature>
<dbReference type="InterPro" id="IPR011011">
    <property type="entry name" value="Znf_FYVE_PHD"/>
</dbReference>
<dbReference type="InterPro" id="IPR019786">
    <property type="entry name" value="Zinc_finger_PHD-type_CS"/>
</dbReference>
<evidence type="ECO:0000259" key="15">
    <source>
        <dbReference type="PROSITE" id="PS51194"/>
    </source>
</evidence>
<reference evidence="19" key="1">
    <citation type="submission" date="2016-11" db="UniProtKB">
        <authorList>
            <consortium name="WormBaseParasite"/>
        </authorList>
    </citation>
    <scope>IDENTIFICATION</scope>
</reference>
<dbReference type="GO" id="GO:0042393">
    <property type="term" value="F:histone binding"/>
    <property type="evidence" value="ECO:0007669"/>
    <property type="project" value="TreeGrafter"/>
</dbReference>
<dbReference type="CDD" id="cd18662">
    <property type="entry name" value="CD2_tandem_CHD3-4_like"/>
    <property type="match status" value="1"/>
</dbReference>
<dbReference type="InterPro" id="IPR000953">
    <property type="entry name" value="Chromo/chromo_shadow_dom"/>
</dbReference>
<dbReference type="Pfam" id="PF00176">
    <property type="entry name" value="SNF2-rel_dom"/>
    <property type="match status" value="1"/>
</dbReference>
<keyword evidence="3" id="KW-0677">Repeat</keyword>
<dbReference type="InterPro" id="IPR019787">
    <property type="entry name" value="Znf_PHD-finger"/>
</dbReference>
<dbReference type="InterPro" id="IPR012957">
    <property type="entry name" value="CHD_C2"/>
</dbReference>
<feature type="compositionally biased region" description="Basic and acidic residues" evidence="11">
    <location>
        <begin position="1735"/>
        <end position="1758"/>
    </location>
</feature>
<dbReference type="EMBL" id="CAJFCV020000003">
    <property type="protein sequence ID" value="CAG9107816.1"/>
    <property type="molecule type" value="Genomic_DNA"/>
</dbReference>
<organism evidence="17 19">
    <name type="scientific">Bursaphelenchus xylophilus</name>
    <name type="common">Pinewood nematode worm</name>
    <name type="synonym">Aphelenchoides xylophilus</name>
    <dbReference type="NCBI Taxonomy" id="6326"/>
    <lineage>
        <taxon>Eukaryota</taxon>
        <taxon>Metazoa</taxon>
        <taxon>Ecdysozoa</taxon>
        <taxon>Nematoda</taxon>
        <taxon>Chromadorea</taxon>
        <taxon>Rhabditida</taxon>
        <taxon>Tylenchina</taxon>
        <taxon>Tylenchomorpha</taxon>
        <taxon>Aphelenchoidea</taxon>
        <taxon>Aphelenchoididae</taxon>
        <taxon>Bursaphelenchus</taxon>
    </lineage>
</organism>
<dbReference type="Proteomes" id="UP000582659">
    <property type="component" value="Unassembled WGS sequence"/>
</dbReference>
<dbReference type="InterPro" id="IPR009462">
    <property type="entry name" value="CHD_II_SANT-like"/>
</dbReference>
<dbReference type="GO" id="GO:0140658">
    <property type="term" value="F:ATP-dependent chromatin remodeler activity"/>
    <property type="evidence" value="ECO:0007669"/>
    <property type="project" value="TreeGrafter"/>
</dbReference>
<feature type="compositionally biased region" description="Basic residues" evidence="11">
    <location>
        <begin position="55"/>
        <end position="68"/>
    </location>
</feature>
<keyword evidence="7" id="KW-0862">Zinc</keyword>
<dbReference type="PROSITE" id="PS50013">
    <property type="entry name" value="CHROMO_2"/>
    <property type="match status" value="1"/>
</dbReference>
<keyword evidence="6" id="KW-0378">Hydrolase</keyword>
<dbReference type="InterPro" id="IPR016197">
    <property type="entry name" value="Chromo-like_dom_sf"/>
</dbReference>
<evidence type="ECO:0000256" key="10">
    <source>
        <dbReference type="PROSITE-ProRule" id="PRU00146"/>
    </source>
</evidence>
<dbReference type="InterPro" id="IPR001650">
    <property type="entry name" value="Helicase_C-like"/>
</dbReference>
<feature type="compositionally biased region" description="Polar residues" evidence="11">
    <location>
        <begin position="1761"/>
        <end position="1770"/>
    </location>
</feature>
<evidence type="ECO:0000259" key="14">
    <source>
        <dbReference type="PROSITE" id="PS51192"/>
    </source>
</evidence>
<feature type="compositionally biased region" description="Acidic residues" evidence="11">
    <location>
        <begin position="31"/>
        <end position="46"/>
    </location>
</feature>
<dbReference type="Proteomes" id="UP000659654">
    <property type="component" value="Unassembled WGS sequence"/>
</dbReference>
<dbReference type="InterPro" id="IPR000330">
    <property type="entry name" value="SNF2_N"/>
</dbReference>
<dbReference type="GO" id="GO:0008270">
    <property type="term" value="F:zinc ion binding"/>
    <property type="evidence" value="ECO:0007669"/>
    <property type="project" value="UniProtKB-KW"/>
</dbReference>
<dbReference type="PROSITE" id="PS51194">
    <property type="entry name" value="HELICASE_CTER"/>
    <property type="match status" value="1"/>
</dbReference>
<feature type="compositionally biased region" description="Acidic residues" evidence="11">
    <location>
        <begin position="1227"/>
        <end position="1249"/>
    </location>
</feature>
<proteinExistence type="predicted"/>
<dbReference type="FunFam" id="3.40.50.300:FF:000015">
    <property type="entry name" value="chromodomain-helicase-DNA-binding protein 9 isoform X1"/>
    <property type="match status" value="1"/>
</dbReference>
<dbReference type="InterPro" id="IPR013083">
    <property type="entry name" value="Znf_RING/FYVE/PHD"/>
</dbReference>
<dbReference type="InterPro" id="IPR014001">
    <property type="entry name" value="Helicase_ATP-bd"/>
</dbReference>
<keyword evidence="5 10" id="KW-0863">Zinc-finger</keyword>
<dbReference type="InterPro" id="IPR027417">
    <property type="entry name" value="P-loop_NTPase"/>
</dbReference>
<name>A0A1I7STY2_BURXY</name>
<dbReference type="Pfam" id="PF06461">
    <property type="entry name" value="CHDII_SANT-like"/>
    <property type="match status" value="1"/>
</dbReference>
<dbReference type="SMART" id="SM00298">
    <property type="entry name" value="CHROMO"/>
    <property type="match status" value="2"/>
</dbReference>
<dbReference type="SMART" id="SM01147">
    <property type="entry name" value="DUF1087"/>
    <property type="match status" value="1"/>
</dbReference>
<evidence type="ECO:0000256" key="8">
    <source>
        <dbReference type="ARBA" id="ARBA00022840"/>
    </source>
</evidence>
<dbReference type="Pfam" id="PF08073">
    <property type="entry name" value="CHDNT"/>
    <property type="match status" value="1"/>
</dbReference>
<dbReference type="CDD" id="cd15532">
    <property type="entry name" value="PHD2_CHD_II"/>
    <property type="match status" value="1"/>
</dbReference>
<dbReference type="PANTHER" id="PTHR45623">
    <property type="entry name" value="CHROMODOMAIN-HELICASE-DNA-BINDING PROTEIN 3-RELATED-RELATED"/>
    <property type="match status" value="1"/>
</dbReference>
<feature type="region of interest" description="Disordered" evidence="11">
    <location>
        <begin position="1394"/>
        <end position="1457"/>
    </location>
</feature>
<evidence type="ECO:0000256" key="7">
    <source>
        <dbReference type="ARBA" id="ARBA00022833"/>
    </source>
</evidence>
<dbReference type="PROSITE" id="PS50016">
    <property type="entry name" value="ZF_PHD_2"/>
    <property type="match status" value="2"/>
</dbReference>
<feature type="region of interest" description="Disordered" evidence="11">
    <location>
        <begin position="1720"/>
        <end position="1780"/>
    </location>
</feature>
<dbReference type="Pfam" id="PF00628">
    <property type="entry name" value="PHD"/>
    <property type="match status" value="2"/>
</dbReference>
<dbReference type="GO" id="GO:0005524">
    <property type="term" value="F:ATP binding"/>
    <property type="evidence" value="ECO:0007669"/>
    <property type="project" value="UniProtKB-KW"/>
</dbReference>
<dbReference type="PROSITE" id="PS00690">
    <property type="entry name" value="DEAH_ATP_HELICASE"/>
    <property type="match status" value="1"/>
</dbReference>
<dbReference type="GO" id="GO:0003677">
    <property type="term" value="F:DNA binding"/>
    <property type="evidence" value="ECO:0007669"/>
    <property type="project" value="InterPro"/>
</dbReference>
<dbReference type="PANTHER" id="PTHR45623:SF17">
    <property type="entry name" value="CHROMODOMAIN-HELICASE-DNA-BINDING PROTEIN 3-RELATED"/>
    <property type="match status" value="1"/>
</dbReference>
<dbReference type="SMART" id="SM00249">
    <property type="entry name" value="PHD"/>
    <property type="match status" value="2"/>
</dbReference>
<dbReference type="Gene3D" id="3.40.50.300">
    <property type="entry name" value="P-loop containing nucleotide triphosphate hydrolases"/>
    <property type="match status" value="1"/>
</dbReference>
<dbReference type="SMART" id="SM00490">
    <property type="entry name" value="HELICc"/>
    <property type="match status" value="1"/>
</dbReference>
<dbReference type="FunFam" id="3.40.50.10810:FF:000001">
    <property type="entry name" value="chromodomain-helicase-DNA-binding protein 3 isoform X1"/>
    <property type="match status" value="1"/>
</dbReference>
<dbReference type="PROSITE" id="PS51192">
    <property type="entry name" value="HELICASE_ATP_BIND_1"/>
    <property type="match status" value="1"/>
</dbReference>
<feature type="compositionally biased region" description="Basic and acidic residues" evidence="11">
    <location>
        <begin position="555"/>
        <end position="578"/>
    </location>
</feature>
<feature type="domain" description="PHD-type" evidence="13">
    <location>
        <begin position="290"/>
        <end position="339"/>
    </location>
</feature>
<dbReference type="InterPro" id="IPR002464">
    <property type="entry name" value="DNA/RNA_helicase_DEAH_CS"/>
</dbReference>
<dbReference type="Gene3D" id="3.30.40.10">
    <property type="entry name" value="Zinc/RING finger domain, C3HC4 (zinc finger)"/>
    <property type="match status" value="2"/>
</dbReference>
<feature type="region of interest" description="Disordered" evidence="11">
    <location>
        <begin position="1226"/>
        <end position="1268"/>
    </location>
</feature>
<dbReference type="InterPro" id="IPR049730">
    <property type="entry name" value="SNF2/RAD54-like_C"/>
</dbReference>
<dbReference type="CDD" id="cd18793">
    <property type="entry name" value="SF2_C_SNF"/>
    <property type="match status" value="1"/>
</dbReference>
<dbReference type="GO" id="GO:0040027">
    <property type="term" value="P:negative regulation of vulval development"/>
    <property type="evidence" value="ECO:0007669"/>
    <property type="project" value="UniProtKB-ARBA"/>
</dbReference>
<dbReference type="Gene3D" id="1.10.10.60">
    <property type="entry name" value="Homeodomain-like"/>
    <property type="match status" value="1"/>
</dbReference>
<accession>A0A1I7STY2</accession>
<dbReference type="Pfam" id="PF00271">
    <property type="entry name" value="Helicase_C"/>
    <property type="match status" value="1"/>
</dbReference>
<feature type="domain" description="Helicase ATP-binding" evidence="14">
    <location>
        <begin position="602"/>
        <end position="786"/>
    </location>
</feature>
<dbReference type="GO" id="GO:0016887">
    <property type="term" value="F:ATP hydrolysis activity"/>
    <property type="evidence" value="ECO:0007669"/>
    <property type="project" value="TreeGrafter"/>
</dbReference>
<evidence type="ECO:0000313" key="18">
    <source>
        <dbReference type="Proteomes" id="UP000659654"/>
    </source>
</evidence>
<dbReference type="eggNOG" id="KOG0383">
    <property type="taxonomic scope" value="Eukaryota"/>
</dbReference>
<dbReference type="Pfam" id="PF08074">
    <property type="entry name" value="CHDCT2"/>
    <property type="match status" value="1"/>
</dbReference>
<feature type="compositionally biased region" description="Basic and acidic residues" evidence="11">
    <location>
        <begin position="1250"/>
        <end position="1266"/>
    </location>
</feature>
<sequence>MSEEPVENSETSLQEESLDQLDETLSHDGDQDGGNDVGEEGGESIEQDIKPTSTRGRKPKKKKGRAKKGALELGSQSVSEICEQTGLVDVNLEYSEEDFVEITNGKIYAQRFRGKFLEANPTWTVTKMNPFITAKYNQFKEIGSLRTSNKKEKPKDEKVAPLKIRISSRKSRKTNEDDLDSDKEFEHLLKAHEKQLDEAEREKEERKAARKAAQAAKKKKKRPDDMPEQDYCEICQQGGELLLCDTCPRAYHIICVDPDMSEAPVGEWSCPHCETEGVPKKEIEEKKGNMEYCRACKDGGYLLCCDSCPSSYHAYCIDPPLTQLPDSEEHWACPRCTAPEPKNRPEKFLSWRWKLHEYPEPVMEEDLLKEEETMETIDKDRRTRLMLQPLKKLEPRKDRELFVKWKYMSYWHCEWVPEYVLEVYYVQALRMFWRKVDPENPPEVEDIPSTPTDKDPMCLEYRFYRYGIKPEWMQIHRIINHSMFTKNQFDYLIKWRELVYEQATWESDDCAIPNFDEAIMKYWMHRERMINEPIPKHVAKRINAYRAEKGLPSLEDDKKHKKEEAKASVQDPKKKYEEQPSYISETGGKLHPYQLEGINWLRHCWAHGTDAILADEMGLGKTIQSTTFLYSLMKEGHSKGPFLVAAPLSTLINWEREAEFWAPDFYVVTYVGDKESRTVIREHEFSFVEGAVRGGPKAQRIKTEQGIKFHVLLTSYELINMDKAILSSIEWGALVVDEAHRLKNNQSLFFRTLREFKINYRLLLTGTPLQNNLEELFHLLNFLSPDRFFDLESFTREFAEISKEDQIQKLHSMLGPHMLRRLKADVLTGMPSKSELIVRVELSPMQKKYYRNILTRNFEALSVKSGGTQVSLVNIIMELKKCCNHPYLFTKASLEAPKLPSGVYEGNALVKAAGKFVLLQKMLQKLKQEGHRVLIFSQMTRMLDILEDLCEVEGYKYERIDGGITGQCRQDAIDRFNAPGAQQFIFLLSTRAGGLGINLATADTVIIYDSDWNPHNDIQAFSRAHRIGQQNKVMIYRFVTRNSVEERITTVAKKKMLLTHLVVRAGIGQKGPSMSKTELDDVLRWGTEALFKDDENEDKDKKDDHEIVWDDDAVGALLDRGGPADEPTGEKKEHWTNEYLSSFKVAQYVTREADEEEEEDDDTEVIKEDMQEADPEFWEKLLRHHYEQEQYTEAQKLGKGKRVRKQVNYANDQMPSDSWQLTAGEGQEFDDSFSEDENPSDDENQDEEFDAAREERRRKKRDDGEKLPPLLARVNGQIEVLGFTARQRRGFLNAVTRWGLPPQDAYQAQWLVRDIKAKSERAFKAYSALFLRHLCEPESGVDTFNDGCPREGINRNHVLNRIGLMSLIRKKVQEFEMVNGEWSMPELKDQLPELKTAESVESSIPNSETTSRDGTPIVREGSVKEEAKDEEEKMEIDEKTLQRSEDTPSLNDNDDKPVKQKFMFNIADGGYTELHTLWANEEKAALANNIREIWHRRHDYWLLAGIAMHGYTRYQDIQIDPRFAIINKPFEKEQGKPNFAEIKNKFLQRRYKLLEQALISEEQLRRAAYLNLGKNMGEENIDSSVNLVNPVPGEKDISGQLNDRFSEIECLTDSHHSLAREATSGHKWAAAVLHKNLNMVEDLLNEIKGDLTRLPAAMARQKPVTEKLGLTERLILSRLTNKDSNAVPKGSPLPPPGPFVTPTPHCGFTEIQPVFVKPPNDENVEIVEDEETSEKEEKMEVEGNEKPADEEAPVKMESESQETVPESAAQTAPIETPAEP</sequence>
<evidence type="ECO:0000259" key="12">
    <source>
        <dbReference type="PROSITE" id="PS50013"/>
    </source>
</evidence>
<feature type="domain" description="PHD-type" evidence="13">
    <location>
        <begin position="229"/>
        <end position="276"/>
    </location>
</feature>
<dbReference type="Pfam" id="PF00385">
    <property type="entry name" value="Chromo"/>
    <property type="match status" value="1"/>
</dbReference>
<evidence type="ECO:0000256" key="4">
    <source>
        <dbReference type="ARBA" id="ARBA00022741"/>
    </source>
</evidence>
<evidence type="ECO:0000256" key="2">
    <source>
        <dbReference type="ARBA" id="ARBA00022723"/>
    </source>
</evidence>
<dbReference type="GO" id="GO:0003682">
    <property type="term" value="F:chromatin binding"/>
    <property type="evidence" value="ECO:0007669"/>
    <property type="project" value="TreeGrafter"/>
</dbReference>
<evidence type="ECO:0000256" key="1">
    <source>
        <dbReference type="ARBA" id="ARBA00004123"/>
    </source>
</evidence>
<feature type="region of interest" description="Disordered" evidence="11">
    <location>
        <begin position="1"/>
        <end position="71"/>
    </location>
</feature>
<evidence type="ECO:0000313" key="16">
    <source>
        <dbReference type="EMBL" id="CAD5221126.1"/>
    </source>
</evidence>
<dbReference type="WBParaSite" id="BXY_1650200.1">
    <property type="protein sequence ID" value="BXY_1650200.1"/>
    <property type="gene ID" value="BXY_1650200"/>
</dbReference>
<dbReference type="InterPro" id="IPR001965">
    <property type="entry name" value="Znf_PHD"/>
</dbReference>
<feature type="domain" description="Chromo" evidence="12">
    <location>
        <begin position="473"/>
        <end position="535"/>
    </location>
</feature>
<evidence type="ECO:0000256" key="5">
    <source>
        <dbReference type="ARBA" id="ARBA00022771"/>
    </source>
</evidence>
<dbReference type="InterPro" id="IPR023780">
    <property type="entry name" value="Chromo_domain"/>
</dbReference>
<dbReference type="GO" id="GO:0005634">
    <property type="term" value="C:nucleus"/>
    <property type="evidence" value="ECO:0007669"/>
    <property type="project" value="UniProtKB-SubCell"/>
</dbReference>
<feature type="compositionally biased region" description="Acidic residues" evidence="11">
    <location>
        <begin position="1722"/>
        <end position="1734"/>
    </location>
</feature>
<evidence type="ECO:0000313" key="19">
    <source>
        <dbReference type="WBParaSite" id="BXY_1650200.1"/>
    </source>
</evidence>
<dbReference type="GO" id="GO:0000785">
    <property type="term" value="C:chromatin"/>
    <property type="evidence" value="ECO:0007669"/>
    <property type="project" value="TreeGrafter"/>
</dbReference>
<dbReference type="SUPFAM" id="SSF57903">
    <property type="entry name" value="FYVE/PHD zinc finger"/>
    <property type="match status" value="2"/>
</dbReference>
<dbReference type="PROSITE" id="PS01359">
    <property type="entry name" value="ZF_PHD_1"/>
    <property type="match status" value="1"/>
</dbReference>
<feature type="compositionally biased region" description="Polar residues" evidence="11">
    <location>
        <begin position="1399"/>
        <end position="1413"/>
    </location>
</feature>
<dbReference type="EMBL" id="CAJFDI010000003">
    <property type="protein sequence ID" value="CAD5221126.1"/>
    <property type="molecule type" value="Genomic_DNA"/>
</dbReference>
<evidence type="ECO:0000259" key="13">
    <source>
        <dbReference type="PROSITE" id="PS50016"/>
    </source>
</evidence>
<feature type="region of interest" description="Disordered" evidence="11">
    <location>
        <begin position="196"/>
        <end position="227"/>
    </location>
</feature>
<keyword evidence="18" id="KW-1185">Reference proteome</keyword>
<dbReference type="InterPro" id="IPR038718">
    <property type="entry name" value="SNF2-like_sf"/>
</dbReference>
<protein>
    <submittedName>
        <fullName evidence="16">(pine wood nematode) hypothetical protein</fullName>
    </submittedName>
</protein>
<keyword evidence="2" id="KW-0479">Metal-binding</keyword>
<evidence type="ECO:0000256" key="9">
    <source>
        <dbReference type="ARBA" id="ARBA00023242"/>
    </source>
</evidence>
<evidence type="ECO:0000256" key="6">
    <source>
        <dbReference type="ARBA" id="ARBA00022801"/>
    </source>
</evidence>